<keyword evidence="2" id="KW-0813">Transport</keyword>
<keyword evidence="4" id="KW-0812">Transmembrane</keyword>
<feature type="signal peptide" evidence="7">
    <location>
        <begin position="1"/>
        <end position="24"/>
    </location>
</feature>
<evidence type="ECO:0000256" key="3">
    <source>
        <dbReference type="ARBA" id="ARBA00022452"/>
    </source>
</evidence>
<dbReference type="SUPFAM" id="SSF49464">
    <property type="entry name" value="Carboxypeptidase regulatory domain-like"/>
    <property type="match status" value="1"/>
</dbReference>
<evidence type="ECO:0000259" key="8">
    <source>
        <dbReference type="Pfam" id="PF25183"/>
    </source>
</evidence>
<keyword evidence="5" id="KW-0472">Membrane</keyword>
<dbReference type="SUPFAM" id="SSF56935">
    <property type="entry name" value="Porins"/>
    <property type="match status" value="1"/>
</dbReference>
<keyword evidence="6" id="KW-0998">Cell outer membrane</keyword>
<dbReference type="InterPro" id="IPR008969">
    <property type="entry name" value="CarboxyPept-like_regulatory"/>
</dbReference>
<dbReference type="STRING" id="1048983.EL17_12790"/>
<gene>
    <name evidence="9" type="ORF">EL17_12790</name>
</gene>
<keyword evidence="7" id="KW-0732">Signal</keyword>
<feature type="chain" id="PRO_5001695641" description="TonB-dependent transporter Oar-like beta-barrel domain-containing protein" evidence="7">
    <location>
        <begin position="25"/>
        <end position="1086"/>
    </location>
</feature>
<dbReference type="AlphaFoldDB" id="A0A074KYE1"/>
<dbReference type="eggNOG" id="COG4771">
    <property type="taxonomic scope" value="Bacteria"/>
</dbReference>
<dbReference type="RefSeq" id="WP_035074973.1">
    <property type="nucleotide sequence ID" value="NZ_JMIH01000022.1"/>
</dbReference>
<dbReference type="GO" id="GO:0015344">
    <property type="term" value="F:siderophore uptake transmembrane transporter activity"/>
    <property type="evidence" value="ECO:0007669"/>
    <property type="project" value="TreeGrafter"/>
</dbReference>
<dbReference type="InterPro" id="IPR057601">
    <property type="entry name" value="Oar-like_b-barrel"/>
</dbReference>
<dbReference type="Gene3D" id="2.60.40.1120">
    <property type="entry name" value="Carboxypeptidase-like, regulatory domain"/>
    <property type="match status" value="1"/>
</dbReference>
<dbReference type="OrthoDB" id="9768147at2"/>
<sequence>MRKNLLKCIFALVFLILGTSSLFAQGVTTASITGVVTDSNNETLPGANVIAVHGPSGSRYGATTRNDGRFTIPGMRVGGPYTITVSYVGFQSQVYDNIDLQLGQIFRLDATMYDEGVDLAGVEIVAQRSNILNDERAGSATNISNEQINALPTISRSIFDFTRLTPQASGNGFAGTDSRFNNLTIDGSIFNNSFGLSSTPAGQTNSTPISLDAIQEIQVNLSPYDVTQGGFTGAGINAITRSGDNEFRGSVFYNNRNNSYVGDNARGNAVITDQFDVNQYGFRLGGPIVKNKLFFFINAESERRSDPNSQFIAAPGEGANVTRVLRSDYQQLSQYMLENYGYETGAFENYSLRTQSDKLLAKIDYNISRNHKLSVRYNQLISLRDVPASNSSSFQNRRDNLFSLNAQATNYIINNDIYSGIAELNSTFGSRFSNRLLVGYTANRDYRGSTGGIFPLVDILQEGRNYLSFGYEPFSPNNRLDTDTWQVQNNFTAYLDNHTITGGVNFESFEFTNGFTPQFYGQYTFNSLQDFYAASDQYLAGTPQNVPLRRYQLTYSALEGGAIPFAVTKAYQIGAYVQDEYSPTRNLKLTGGVRIDVPFFDNTALNNPEVEQLNFQNPSRNNISLSTSQLPEPAVMFSPRLGFNWDVIGDRSIQLRGGTGVFTGRPAFVWISNQVGNNGILTGSIFEDNVNTARYPFSPDVTANIPANATTPSQYAINATEREFKWPQNWRSNIAVDAQLPGGFVGTLEYIYTQNLNNVIYYDANLNTPVGNLVGPDNRPYYASTTGSAANNERRINNNINNAYVLGNYGDGFAHNITAQIQKQFTRNLFFSAAYNYSVAKDLVSLGSTASSSYNGGRTITDNNNLPLSISDNEQRHRAIASISYRKEYSNGATQVSAFWEARNLGRRTYTYNGDVNRDGIAGNSLIFVPTPEQLQEMTFLPITAGDFTYTEAMQRTTFDQYIQADPYLRTIRGQYAERNGGINPFVARMDFTLVQEFFINIGDKRNTLQFRADVINFGNLLSNTWGVARVPNNTSMITISSISPEGVPVYQMQRTNNVLRTDIFRDSATLNDVWQLQLGVRYIFN</sequence>
<evidence type="ECO:0000256" key="1">
    <source>
        <dbReference type="ARBA" id="ARBA00004571"/>
    </source>
</evidence>
<dbReference type="InterPro" id="IPR039426">
    <property type="entry name" value="TonB-dep_rcpt-like"/>
</dbReference>
<dbReference type="InterPro" id="IPR036942">
    <property type="entry name" value="Beta-barrel_TonB_sf"/>
</dbReference>
<evidence type="ECO:0000256" key="7">
    <source>
        <dbReference type="SAM" id="SignalP"/>
    </source>
</evidence>
<accession>A0A074KYE1</accession>
<dbReference type="EMBL" id="JMIH01000022">
    <property type="protein sequence ID" value="KEO73225.1"/>
    <property type="molecule type" value="Genomic_DNA"/>
</dbReference>
<dbReference type="PANTHER" id="PTHR30069">
    <property type="entry name" value="TONB-DEPENDENT OUTER MEMBRANE RECEPTOR"/>
    <property type="match status" value="1"/>
</dbReference>
<keyword evidence="10" id="KW-1185">Reference proteome</keyword>
<comment type="subcellular location">
    <subcellularLocation>
        <location evidence="1">Cell outer membrane</location>
        <topology evidence="1">Multi-pass membrane protein</topology>
    </subcellularLocation>
</comment>
<organism evidence="9 10">
    <name type="scientific">Anditalea andensis</name>
    <dbReference type="NCBI Taxonomy" id="1048983"/>
    <lineage>
        <taxon>Bacteria</taxon>
        <taxon>Pseudomonadati</taxon>
        <taxon>Bacteroidota</taxon>
        <taxon>Cytophagia</taxon>
        <taxon>Cytophagales</taxon>
        <taxon>Cytophagaceae</taxon>
        <taxon>Anditalea</taxon>
    </lineage>
</organism>
<evidence type="ECO:0000256" key="6">
    <source>
        <dbReference type="ARBA" id="ARBA00023237"/>
    </source>
</evidence>
<reference evidence="9 10" key="1">
    <citation type="submission" date="2014-04" db="EMBL/GenBank/DDBJ databases">
        <title>Characterization and application of a salt tolerant electro-active bacterium.</title>
        <authorList>
            <person name="Yang L."/>
            <person name="Wei S."/>
            <person name="Tay Q.X.M."/>
        </authorList>
    </citation>
    <scope>NUCLEOTIDE SEQUENCE [LARGE SCALE GENOMIC DNA]</scope>
    <source>
        <strain evidence="9 10">LY1</strain>
    </source>
</reference>
<dbReference type="GO" id="GO:0009279">
    <property type="term" value="C:cell outer membrane"/>
    <property type="evidence" value="ECO:0007669"/>
    <property type="project" value="UniProtKB-SubCell"/>
</dbReference>
<evidence type="ECO:0000256" key="5">
    <source>
        <dbReference type="ARBA" id="ARBA00023136"/>
    </source>
</evidence>
<keyword evidence="3" id="KW-1134">Transmembrane beta strand</keyword>
<evidence type="ECO:0000313" key="10">
    <source>
        <dbReference type="Proteomes" id="UP000027821"/>
    </source>
</evidence>
<dbReference type="Proteomes" id="UP000027821">
    <property type="component" value="Unassembled WGS sequence"/>
</dbReference>
<dbReference type="GO" id="GO:0044718">
    <property type="term" value="P:siderophore transmembrane transport"/>
    <property type="evidence" value="ECO:0007669"/>
    <property type="project" value="TreeGrafter"/>
</dbReference>
<proteinExistence type="predicted"/>
<evidence type="ECO:0000256" key="4">
    <source>
        <dbReference type="ARBA" id="ARBA00022692"/>
    </source>
</evidence>
<comment type="caution">
    <text evidence="9">The sequence shown here is derived from an EMBL/GenBank/DDBJ whole genome shotgun (WGS) entry which is preliminary data.</text>
</comment>
<dbReference type="PANTHER" id="PTHR30069:SF46">
    <property type="entry name" value="OAR PROTEIN"/>
    <property type="match status" value="1"/>
</dbReference>
<name>A0A074KYE1_9BACT</name>
<protein>
    <recommendedName>
        <fullName evidence="8">TonB-dependent transporter Oar-like beta-barrel domain-containing protein</fullName>
    </recommendedName>
</protein>
<evidence type="ECO:0000256" key="2">
    <source>
        <dbReference type="ARBA" id="ARBA00022448"/>
    </source>
</evidence>
<dbReference type="Pfam" id="PF13620">
    <property type="entry name" value="CarboxypepD_reg"/>
    <property type="match status" value="1"/>
</dbReference>
<dbReference type="Pfam" id="PF25183">
    <property type="entry name" value="OMP_b-brl_4"/>
    <property type="match status" value="1"/>
</dbReference>
<dbReference type="Gene3D" id="2.40.170.20">
    <property type="entry name" value="TonB-dependent receptor, beta-barrel domain"/>
    <property type="match status" value="1"/>
</dbReference>
<evidence type="ECO:0000313" key="9">
    <source>
        <dbReference type="EMBL" id="KEO73225.1"/>
    </source>
</evidence>
<feature type="domain" description="TonB-dependent transporter Oar-like beta-barrel" evidence="8">
    <location>
        <begin position="239"/>
        <end position="1022"/>
    </location>
</feature>